<feature type="domain" description="Peptidase M28" evidence="9">
    <location>
        <begin position="324"/>
        <end position="540"/>
    </location>
</feature>
<evidence type="ECO:0000256" key="2">
    <source>
        <dbReference type="ARBA" id="ARBA00022670"/>
    </source>
</evidence>
<organism evidence="10 11">
    <name type="scientific">Rheinheimera riviphila</name>
    <dbReference type="NCBI Taxonomy" id="1834037"/>
    <lineage>
        <taxon>Bacteria</taxon>
        <taxon>Pseudomonadati</taxon>
        <taxon>Pseudomonadota</taxon>
        <taxon>Gammaproteobacteria</taxon>
        <taxon>Chromatiales</taxon>
        <taxon>Chromatiaceae</taxon>
        <taxon>Rheinheimera</taxon>
    </lineage>
</organism>
<dbReference type="GO" id="GO:0046872">
    <property type="term" value="F:metal ion binding"/>
    <property type="evidence" value="ECO:0007669"/>
    <property type="project" value="UniProtKB-KW"/>
</dbReference>
<evidence type="ECO:0000256" key="5">
    <source>
        <dbReference type="ARBA" id="ARBA00022801"/>
    </source>
</evidence>
<evidence type="ECO:0000259" key="9">
    <source>
        <dbReference type="Pfam" id="PF04389"/>
    </source>
</evidence>
<feature type="signal peptide" evidence="8">
    <location>
        <begin position="1"/>
        <end position="21"/>
    </location>
</feature>
<dbReference type="CDD" id="cd04821">
    <property type="entry name" value="PA_M28_1_2"/>
    <property type="match status" value="1"/>
</dbReference>
<evidence type="ECO:0000256" key="1">
    <source>
        <dbReference type="ARBA" id="ARBA00022438"/>
    </source>
</evidence>
<dbReference type="RefSeq" id="WP_127700107.1">
    <property type="nucleotide sequence ID" value="NZ_SACS01000017.1"/>
</dbReference>
<name>A0A437QIY1_9GAMM</name>
<feature type="region of interest" description="Disordered" evidence="7">
    <location>
        <begin position="25"/>
        <end position="45"/>
    </location>
</feature>
<evidence type="ECO:0000256" key="6">
    <source>
        <dbReference type="ARBA" id="ARBA00022833"/>
    </source>
</evidence>
<gene>
    <name evidence="10" type="ORF">EOE67_14770</name>
</gene>
<dbReference type="GO" id="GO:0004177">
    <property type="term" value="F:aminopeptidase activity"/>
    <property type="evidence" value="ECO:0007669"/>
    <property type="project" value="UniProtKB-KW"/>
</dbReference>
<dbReference type="InterPro" id="IPR007484">
    <property type="entry name" value="Peptidase_M28"/>
</dbReference>
<sequence length="574" mass="62708">MKANFWFSGTTLALTTCLGLAACSEPPKPTEQAAQTTPATTPAAAEAAPATALVDTLMNPKLGEYIKTLSSDEFQGRAPATKGEELTLAYISEHFKKIGLKPLSGDSFVQPVQLVQIDPKEVSSMTFTGEKAPAAFKYREQMFTWTTRVTELSEVKESEMVFVGYGIVAPEYNWNDYEGLDVKGKTVVMFVNDPGFATKDPNLFTGDAMTYYGRWTYKFEEAARQGAAMALIVHETDAASYGWHVVAGGSATKFDLINPNKNADRAAIEGWVTTESAQTLFAGVGETIDSMRKKALSKDFTPVPLNIKASVSVKNNVRELTSGNVAGFIEGSEKPDEVVLYMAHWDHLGVDFSNPKNKVFNGAVDNASGTGGLMALAEYYASQPKPKRSVAFIAVTAEERGLLGSAWYAKNPLFPLNKTVAGINMDVMNVNGPMKDMVVVGKGNSELEVILEKYTKEQGRYIAPEPNPAAGSYYRSDHFNLAKAGVPMLYAKGGVDSVANGKEWGLAQAKNFNTCCYHKVEDEYNENWDLSGAQQDLFLYYRVGAELANSDAWPNWYEGKEFRAARDASRADVK</sequence>
<keyword evidence="4 8" id="KW-0732">Signal</keyword>
<evidence type="ECO:0000313" key="11">
    <source>
        <dbReference type="Proteomes" id="UP000283077"/>
    </source>
</evidence>
<dbReference type="PANTHER" id="PTHR12147:SF56">
    <property type="entry name" value="AMINOPEPTIDASE YDR415C-RELATED"/>
    <property type="match status" value="1"/>
</dbReference>
<dbReference type="GO" id="GO:0006508">
    <property type="term" value="P:proteolysis"/>
    <property type="evidence" value="ECO:0007669"/>
    <property type="project" value="UniProtKB-KW"/>
</dbReference>
<evidence type="ECO:0000256" key="4">
    <source>
        <dbReference type="ARBA" id="ARBA00022729"/>
    </source>
</evidence>
<evidence type="ECO:0000256" key="3">
    <source>
        <dbReference type="ARBA" id="ARBA00022723"/>
    </source>
</evidence>
<keyword evidence="2" id="KW-0645">Protease</keyword>
<dbReference type="Gene3D" id="3.50.30.30">
    <property type="match status" value="1"/>
</dbReference>
<dbReference type="AlphaFoldDB" id="A0A437QIY1"/>
<dbReference type="Pfam" id="PF04389">
    <property type="entry name" value="Peptidase_M28"/>
    <property type="match status" value="1"/>
</dbReference>
<evidence type="ECO:0000256" key="8">
    <source>
        <dbReference type="SAM" id="SignalP"/>
    </source>
</evidence>
<proteinExistence type="predicted"/>
<dbReference type="InterPro" id="IPR045175">
    <property type="entry name" value="M28_fam"/>
</dbReference>
<feature type="compositionally biased region" description="Low complexity" evidence="7">
    <location>
        <begin position="30"/>
        <end position="45"/>
    </location>
</feature>
<dbReference type="GO" id="GO:0008235">
    <property type="term" value="F:metalloexopeptidase activity"/>
    <property type="evidence" value="ECO:0007669"/>
    <property type="project" value="InterPro"/>
</dbReference>
<keyword evidence="3" id="KW-0479">Metal-binding</keyword>
<dbReference type="SUPFAM" id="SSF53187">
    <property type="entry name" value="Zn-dependent exopeptidases"/>
    <property type="match status" value="1"/>
</dbReference>
<dbReference type="Gene3D" id="3.40.630.10">
    <property type="entry name" value="Zn peptidases"/>
    <property type="match status" value="1"/>
</dbReference>
<keyword evidence="5" id="KW-0378">Hydrolase</keyword>
<reference evidence="10 11" key="1">
    <citation type="submission" date="2019-01" db="EMBL/GenBank/DDBJ databases">
        <authorList>
            <person name="Chen W.-M."/>
        </authorList>
    </citation>
    <scope>NUCLEOTIDE SEQUENCE [LARGE SCALE GENOMIC DNA]</scope>
    <source>
        <strain evidence="10 11">KYPC3</strain>
    </source>
</reference>
<dbReference type="PROSITE" id="PS51257">
    <property type="entry name" value="PROKAR_LIPOPROTEIN"/>
    <property type="match status" value="1"/>
</dbReference>
<dbReference type="OrthoDB" id="9778250at2"/>
<protein>
    <submittedName>
        <fullName evidence="10">M28 family peptidase</fullName>
    </submittedName>
</protein>
<keyword evidence="1" id="KW-0031">Aminopeptidase</keyword>
<accession>A0A437QIY1</accession>
<comment type="caution">
    <text evidence="10">The sequence shown here is derived from an EMBL/GenBank/DDBJ whole genome shotgun (WGS) entry which is preliminary data.</text>
</comment>
<dbReference type="PANTHER" id="PTHR12147">
    <property type="entry name" value="METALLOPEPTIDASE M28 FAMILY MEMBER"/>
    <property type="match status" value="1"/>
</dbReference>
<evidence type="ECO:0000313" key="10">
    <source>
        <dbReference type="EMBL" id="RVU34508.1"/>
    </source>
</evidence>
<keyword evidence="11" id="KW-1185">Reference proteome</keyword>
<dbReference type="Proteomes" id="UP000283077">
    <property type="component" value="Unassembled WGS sequence"/>
</dbReference>
<evidence type="ECO:0000256" key="7">
    <source>
        <dbReference type="SAM" id="MobiDB-lite"/>
    </source>
</evidence>
<feature type="chain" id="PRO_5019209836" evidence="8">
    <location>
        <begin position="22"/>
        <end position="574"/>
    </location>
</feature>
<keyword evidence="6" id="KW-0862">Zinc</keyword>
<dbReference type="CDD" id="cd05660">
    <property type="entry name" value="M28_like_PA"/>
    <property type="match status" value="1"/>
</dbReference>
<dbReference type="EMBL" id="SACS01000017">
    <property type="protein sequence ID" value="RVU34508.1"/>
    <property type="molecule type" value="Genomic_DNA"/>
</dbReference>